<dbReference type="EMBL" id="LR900225">
    <property type="protein sequence ID" value="CAD7244771.1"/>
    <property type="molecule type" value="Genomic_DNA"/>
</dbReference>
<dbReference type="PANTHER" id="PTHR13375">
    <property type="entry name" value="FMS INTERACTING PROTEIN"/>
    <property type="match status" value="1"/>
</dbReference>
<feature type="compositionally biased region" description="Basic and acidic residues" evidence="4">
    <location>
        <begin position="1"/>
        <end position="21"/>
    </location>
</feature>
<dbReference type="Pfam" id="PF09766">
    <property type="entry name" value="FmiP_Thoc5"/>
    <property type="match status" value="1"/>
</dbReference>
<dbReference type="GO" id="GO:0006406">
    <property type="term" value="P:mRNA export from nucleus"/>
    <property type="evidence" value="ECO:0007669"/>
    <property type="project" value="TreeGrafter"/>
</dbReference>
<keyword evidence="6" id="KW-1185">Reference proteome</keyword>
<accession>A0A7R9A616</accession>
<dbReference type="InterPro" id="IPR019163">
    <property type="entry name" value="THO_Thoc5"/>
</dbReference>
<comment type="subcellular location">
    <subcellularLocation>
        <location evidence="1">Nucleus</location>
    </subcellularLocation>
</comment>
<evidence type="ECO:0000313" key="5">
    <source>
        <dbReference type="EMBL" id="CAD7244771.1"/>
    </source>
</evidence>
<dbReference type="AlphaFoldDB" id="A0A7R9A616"/>
<evidence type="ECO:0000256" key="4">
    <source>
        <dbReference type="SAM" id="MobiDB-lite"/>
    </source>
</evidence>
<dbReference type="EMBL" id="CAJPEV010000708">
    <property type="protein sequence ID" value="CAG0887791.1"/>
    <property type="molecule type" value="Genomic_DNA"/>
</dbReference>
<evidence type="ECO:0000256" key="3">
    <source>
        <dbReference type="ARBA" id="ARBA00023242"/>
    </source>
</evidence>
<reference evidence="5" key="1">
    <citation type="submission" date="2020-11" db="EMBL/GenBank/DDBJ databases">
        <authorList>
            <person name="Tran Van P."/>
        </authorList>
    </citation>
    <scope>NUCLEOTIDE SEQUENCE</scope>
</reference>
<dbReference type="GO" id="GO:0000445">
    <property type="term" value="C:THO complex part of transcription export complex"/>
    <property type="evidence" value="ECO:0007669"/>
    <property type="project" value="TreeGrafter"/>
</dbReference>
<evidence type="ECO:0008006" key="7">
    <source>
        <dbReference type="Google" id="ProtNLM"/>
    </source>
</evidence>
<proteinExistence type="inferred from homology"/>
<dbReference type="GO" id="GO:0003729">
    <property type="term" value="F:mRNA binding"/>
    <property type="evidence" value="ECO:0007669"/>
    <property type="project" value="TreeGrafter"/>
</dbReference>
<dbReference type="Proteomes" id="UP000677054">
    <property type="component" value="Unassembled WGS sequence"/>
</dbReference>
<feature type="region of interest" description="Disordered" evidence="4">
    <location>
        <begin position="1"/>
        <end position="67"/>
    </location>
</feature>
<evidence type="ECO:0000256" key="1">
    <source>
        <dbReference type="ARBA" id="ARBA00004123"/>
    </source>
</evidence>
<feature type="compositionally biased region" description="Basic and acidic residues" evidence="4">
    <location>
        <begin position="30"/>
        <end position="40"/>
    </location>
</feature>
<sequence length="775" mass="87537">MKTVESKSRGKERDKKPRPENDSVNSPAVREMKKVKRDEPPASNDHLSPPKKRALDGGMSPKKQSPGDFYHEVITKEENEAEVLSGGDAKTLHQETCADILSTLKEALDLKLKPDKDSKDKAALDGCRKRIVMGSTFLKKLNRLEKYHVKLSRNQTLDAKKQVDGLHLQLQNLLYELQHLQKEVQKCLNFRSQDEAIDLVPEDEFFKEAPAELYDAVLGMCGKRCEGGNVSGKRKEGKGTKCVYVLPQAKIGSDAHLLRLARLGWELEERKRLARDCQQVKAAKEVQLMEIQRKQATLRNLEPMLASILQACNPLLEAFSLPSGHIRELQHKAYYLPSPLYILYVQACAYVDAFDKKVVAVIHGNEEEAKTLTHSHNQLRDDSDSEAEGEETRKKRHKKRRNEAERDEERRKRALAHHPLSVSLSIVLPDGSTIVLQFRYVDYFNLVTVKVTLNISPDSAQAANSSISGNLLDPENILSHLFPGDSGEESPNPTTRHHLKEVKVESWAELVPQLGIPYHWAQKMAGLDFLPLYDVHRDDNVGGGSRGTLVKANPEVSARCIKDVIDAIRERVASRVALQKQIVQIESLHVSVSNGREAVYSGKIGSKLSSWKSISWGEYSSASTVIPIVREELVSPHSRFYRALLERGSAARIVALIAVDPDYPRKIPLFSLSLKWRGERTAKNDENVRNRMYSMGQELERELNVHLDGVGRKEEILSLQLHRLLLGMDVYLESTCLGDNPAEFPKEKLFFAQARGRNQVKPLHYLTELDVFVQR</sequence>
<evidence type="ECO:0000256" key="2">
    <source>
        <dbReference type="ARBA" id="ARBA00008044"/>
    </source>
</evidence>
<organism evidence="5">
    <name type="scientific">Darwinula stevensoni</name>
    <dbReference type="NCBI Taxonomy" id="69355"/>
    <lineage>
        <taxon>Eukaryota</taxon>
        <taxon>Metazoa</taxon>
        <taxon>Ecdysozoa</taxon>
        <taxon>Arthropoda</taxon>
        <taxon>Crustacea</taxon>
        <taxon>Oligostraca</taxon>
        <taxon>Ostracoda</taxon>
        <taxon>Podocopa</taxon>
        <taxon>Podocopida</taxon>
        <taxon>Darwinulocopina</taxon>
        <taxon>Darwinuloidea</taxon>
        <taxon>Darwinulidae</taxon>
        <taxon>Darwinula</taxon>
    </lineage>
</organism>
<gene>
    <name evidence="5" type="ORF">DSTB1V02_LOCUS4658</name>
</gene>
<feature type="region of interest" description="Disordered" evidence="4">
    <location>
        <begin position="371"/>
        <end position="413"/>
    </location>
</feature>
<protein>
    <recommendedName>
        <fullName evidence="7">THO complex subunit 5</fullName>
    </recommendedName>
</protein>
<comment type="similarity">
    <text evidence="2">Belongs to the THOC5 family.</text>
</comment>
<feature type="compositionally biased region" description="Basic and acidic residues" evidence="4">
    <location>
        <begin position="402"/>
        <end position="411"/>
    </location>
</feature>
<evidence type="ECO:0000313" key="6">
    <source>
        <dbReference type="Proteomes" id="UP000677054"/>
    </source>
</evidence>
<keyword evidence="3" id="KW-0539">Nucleus</keyword>
<dbReference type="OrthoDB" id="20582at2759"/>
<dbReference type="PANTHER" id="PTHR13375:SF3">
    <property type="entry name" value="THO COMPLEX SUBUNIT 5 HOMOLOG"/>
    <property type="match status" value="1"/>
</dbReference>
<name>A0A7R9A616_9CRUS</name>